<feature type="region of interest" description="Disordered" evidence="1">
    <location>
        <begin position="133"/>
        <end position="170"/>
    </location>
</feature>
<name>A0A2Z2PNF1_RHIRH</name>
<protein>
    <submittedName>
        <fullName evidence="2">Uncharacterized protein</fullName>
    </submittedName>
</protein>
<geneLocation type="plasmid" evidence="2">
    <name>pTi_CFBP1935</name>
</geneLocation>
<sequence length="170" mass="18101">MTAIVVLLFRFARAAPIASSMTVLRPTAIDVAPLAAGTKWRTAGSGFLGPRGMQTCLQGKKVAYGRCGQGDRDEGVLRSHQIHRGLRGCGQPEPDCARHAEKPIVELTTSTPLAQSFSGPCSHHVTAADLPFPSTPSPMGASALPTVRQSSDAETALTRRHEHRIAPRVE</sequence>
<dbReference type="AlphaFoldDB" id="A0A2Z2PNF1"/>
<evidence type="ECO:0000256" key="1">
    <source>
        <dbReference type="SAM" id="MobiDB-lite"/>
    </source>
</evidence>
<proteinExistence type="predicted"/>
<evidence type="ECO:0000313" key="2">
    <source>
        <dbReference type="EMBL" id="ASK44288.1"/>
    </source>
</evidence>
<dbReference type="EMBL" id="KY000045">
    <property type="protein sequence ID" value="ASK44288.1"/>
    <property type="molecule type" value="Genomic_DNA"/>
</dbReference>
<reference evidence="2" key="1">
    <citation type="submission" date="2016-10" db="EMBL/GenBank/DDBJ databases">
        <title>Agrobacterium Ti plasmids: Classification based on T-DNA and Vir regions organization.</title>
        <authorList>
            <person name="Nabi N."/>
            <person name="Vial L."/>
            <person name="Ben Hafsa A."/>
            <person name="Chapulliot D."/>
            <person name="Berard A."/>
            <person name="Chauveau A."/>
            <person name="Le Paslier M.-C."/>
            <person name="Harzallah Skhiri F."/>
            <person name="Brunel D."/>
            <person name="Nesme X."/>
            <person name="Chaouachi M."/>
        </authorList>
    </citation>
    <scope>NUCLEOTIDE SEQUENCE</scope>
    <source>
        <strain evidence="2">CFBP1935</strain>
        <plasmid evidence="2">pTi_CFBP1935</plasmid>
    </source>
</reference>
<accession>A0A2Z2PNF1</accession>
<keyword evidence="2" id="KW-0614">Plasmid</keyword>
<organism evidence="2">
    <name type="scientific">Rhizobium rhizogenes</name>
    <name type="common">Agrobacterium rhizogenes</name>
    <dbReference type="NCBI Taxonomy" id="359"/>
    <lineage>
        <taxon>Bacteria</taxon>
        <taxon>Pseudomonadati</taxon>
        <taxon>Pseudomonadota</taxon>
        <taxon>Alphaproteobacteria</taxon>
        <taxon>Hyphomicrobiales</taxon>
        <taxon>Rhizobiaceae</taxon>
        <taxon>Rhizobium/Agrobacterium group</taxon>
        <taxon>Rhizobium</taxon>
    </lineage>
</organism>